<comment type="similarity">
    <text evidence="2">Belongs to the MAD1 family.</text>
</comment>
<evidence type="ECO:0000313" key="10">
    <source>
        <dbReference type="Proteomes" id="UP000695562"/>
    </source>
</evidence>
<protein>
    <recommendedName>
        <fullName evidence="11">Mitotic spindle assembly checkpoint protein MAD1</fullName>
    </recommendedName>
</protein>
<feature type="coiled-coil region" evidence="7">
    <location>
        <begin position="184"/>
        <end position="273"/>
    </location>
</feature>
<keyword evidence="10" id="KW-1185">Reference proteome</keyword>
<evidence type="ECO:0000256" key="3">
    <source>
        <dbReference type="ARBA" id="ARBA00022618"/>
    </source>
</evidence>
<dbReference type="GO" id="GO:0051301">
    <property type="term" value="P:cell division"/>
    <property type="evidence" value="ECO:0007669"/>
    <property type="project" value="UniProtKB-KW"/>
</dbReference>
<feature type="coiled-coil region" evidence="7">
    <location>
        <begin position="79"/>
        <end position="137"/>
    </location>
</feature>
<keyword evidence="3" id="KW-0132">Cell division</keyword>
<dbReference type="Gene3D" id="6.10.250.90">
    <property type="match status" value="1"/>
</dbReference>
<evidence type="ECO:0000256" key="8">
    <source>
        <dbReference type="SAM" id="MobiDB-lite"/>
    </source>
</evidence>
<dbReference type="PANTHER" id="PTHR23168:SF0">
    <property type="entry name" value="MITOTIC SPINDLE ASSEMBLY CHECKPOINT PROTEIN MAD1"/>
    <property type="match status" value="1"/>
</dbReference>
<dbReference type="InterPro" id="IPR008672">
    <property type="entry name" value="Mad1"/>
</dbReference>
<dbReference type="Gene3D" id="3.30.457.60">
    <property type="match status" value="1"/>
</dbReference>
<evidence type="ECO:0000256" key="4">
    <source>
        <dbReference type="ARBA" id="ARBA00022776"/>
    </source>
</evidence>
<evidence type="ECO:0000256" key="2">
    <source>
        <dbReference type="ARBA" id="ARBA00008029"/>
    </source>
</evidence>
<dbReference type="EMBL" id="AJWJ01000289">
    <property type="protein sequence ID" value="KAF2072337.1"/>
    <property type="molecule type" value="Genomic_DNA"/>
</dbReference>
<dbReference type="FunFam" id="3.30.457.60:FF:000002">
    <property type="entry name" value="Mitotic spindle assembly checkpoint protein MAD1"/>
    <property type="match status" value="1"/>
</dbReference>
<evidence type="ECO:0000313" key="9">
    <source>
        <dbReference type="EMBL" id="KAF2072337.1"/>
    </source>
</evidence>
<dbReference type="AlphaFoldDB" id="A0A8J4PS12"/>
<evidence type="ECO:0000256" key="1">
    <source>
        <dbReference type="ARBA" id="ARBA00004123"/>
    </source>
</evidence>
<feature type="region of interest" description="Disordered" evidence="8">
    <location>
        <begin position="21"/>
        <end position="42"/>
    </location>
</feature>
<evidence type="ECO:0000256" key="7">
    <source>
        <dbReference type="SAM" id="Coils"/>
    </source>
</evidence>
<dbReference type="SUPFAM" id="SSF75704">
    <property type="entry name" value="Mitotic arrest deficient-like 1, Mad1"/>
    <property type="match status" value="1"/>
</dbReference>
<evidence type="ECO:0000256" key="6">
    <source>
        <dbReference type="ARBA" id="ARBA00023306"/>
    </source>
</evidence>
<feature type="coiled-coil region" evidence="7">
    <location>
        <begin position="307"/>
        <end position="399"/>
    </location>
</feature>
<dbReference type="GO" id="GO:0005635">
    <property type="term" value="C:nuclear envelope"/>
    <property type="evidence" value="ECO:0007669"/>
    <property type="project" value="TreeGrafter"/>
</dbReference>
<keyword evidence="4" id="KW-0498">Mitosis</keyword>
<keyword evidence="6" id="KW-0131">Cell cycle</keyword>
<feature type="coiled-coil region" evidence="7">
    <location>
        <begin position="459"/>
        <end position="486"/>
    </location>
</feature>
<proteinExistence type="inferred from homology"/>
<feature type="coiled-coil region" evidence="7">
    <location>
        <begin position="530"/>
        <end position="589"/>
    </location>
</feature>
<dbReference type="OrthoDB" id="331602at2759"/>
<keyword evidence="7" id="KW-0175">Coiled coil</keyword>
<sequence>MDDSSDNNSSNNNNLTQQFLKTMNTSSGGGGSMKRYSTSNNNNSFVSRNSGINSKQLIAIQRAIDDYLDTDTGDAGTIIFEANETLARQQEYIKQLEHQIKADNSTENELSTKSVRLTNTEKELQELKSKYYELEKSSQFFKTRASESMIRVQDIEQEMERKIGLKNKEIDDITSKLRYITQSEEEAKKRSLELELQYSELERQTSLKLKAMEKEKLQWRSEVVDLKHKVAGSNEEAQIKSKDSKIDSLNILNKQLQQEVSDIKSRLNSTLELLSDKDRQLESFLVSKEDPILNSLVNPSLSNDEQIKKLQTRLIDSETLNQSIKNELNYYKDVNEKNLKQLSNLKSQLENLGNIEIIKQQNESLQDKLARYQEIIENFNKLEIKHNLLVQEKKDLEKKYGEFDKFQGGPEQFLQRIAILENENQTYVGKIGELTSNLKLLESRNSDIESTILEEKSSLSSKNNRIDEFIEKIKRLETQNYIYKKEIEGLNKILDLFDLDSVVNSNAKEGTDGGDTTAATSDSSVRIERVKELQRALGEKNALVEQYESQLSNKSKAITDHVMDYKSECEKLNKEIDRLLEENALLESRLGKGEYDPTKTKVLHMTMNPSTAADNNKSLENNVGDQKLIEENHRLLMQVNDSEKKLDRLKLVFKQKINEFREGVYALLGYKIDVDQQNRYKLQSMYAEKESDYLMFQYTANKGGRVGNMELLETAFTDSLDREIKAYLFTCKSIPSFLSQVTIELFSRQTFHP</sequence>
<comment type="subcellular location">
    <subcellularLocation>
        <location evidence="1">Nucleus</location>
    </subcellularLocation>
</comment>
<dbReference type="Proteomes" id="UP000695562">
    <property type="component" value="Unassembled WGS sequence"/>
</dbReference>
<gene>
    <name evidence="9" type="ORF">CYY_006350</name>
</gene>
<dbReference type="GO" id="GO:0007094">
    <property type="term" value="P:mitotic spindle assembly checkpoint signaling"/>
    <property type="evidence" value="ECO:0007669"/>
    <property type="project" value="InterPro"/>
</dbReference>
<evidence type="ECO:0000256" key="5">
    <source>
        <dbReference type="ARBA" id="ARBA00023242"/>
    </source>
</evidence>
<accession>A0A8J4PS12</accession>
<organism evidence="9 10">
    <name type="scientific">Polysphondylium violaceum</name>
    <dbReference type="NCBI Taxonomy" id="133409"/>
    <lineage>
        <taxon>Eukaryota</taxon>
        <taxon>Amoebozoa</taxon>
        <taxon>Evosea</taxon>
        <taxon>Eumycetozoa</taxon>
        <taxon>Dictyostelia</taxon>
        <taxon>Dictyosteliales</taxon>
        <taxon>Dictyosteliaceae</taxon>
        <taxon>Polysphondylium</taxon>
    </lineage>
</organism>
<name>A0A8J4PS12_9MYCE</name>
<dbReference type="GO" id="GO:0000776">
    <property type="term" value="C:kinetochore"/>
    <property type="evidence" value="ECO:0007669"/>
    <property type="project" value="TreeGrafter"/>
</dbReference>
<dbReference type="PANTHER" id="PTHR23168">
    <property type="entry name" value="MITOTIC SPINDLE ASSEMBLY CHECKPOINT PROTEIN MAD1 MITOTIC ARREST DEFICIENT-LIKE PROTEIN 1"/>
    <property type="match status" value="1"/>
</dbReference>
<reference evidence="9" key="1">
    <citation type="submission" date="2020-01" db="EMBL/GenBank/DDBJ databases">
        <title>Development of genomics and gene disruption for Polysphondylium violaceum indicates a role for the polyketide synthase stlB in stalk morphogenesis.</title>
        <authorList>
            <person name="Narita B."/>
            <person name="Kawabe Y."/>
            <person name="Kin K."/>
            <person name="Saito T."/>
            <person name="Gibbs R."/>
            <person name="Kuspa A."/>
            <person name="Muzny D."/>
            <person name="Queller D."/>
            <person name="Richards S."/>
            <person name="Strassman J."/>
            <person name="Sucgang R."/>
            <person name="Worley K."/>
            <person name="Schaap P."/>
        </authorList>
    </citation>
    <scope>NUCLEOTIDE SEQUENCE</scope>
    <source>
        <strain evidence="9">QSvi11</strain>
    </source>
</reference>
<comment type="caution">
    <text evidence="9">The sequence shown here is derived from an EMBL/GenBank/DDBJ whole genome shotgun (WGS) entry which is preliminary data.</text>
</comment>
<dbReference type="GO" id="GO:0072686">
    <property type="term" value="C:mitotic spindle"/>
    <property type="evidence" value="ECO:0007669"/>
    <property type="project" value="TreeGrafter"/>
</dbReference>
<keyword evidence="5" id="KW-0539">Nucleus</keyword>
<evidence type="ECO:0008006" key="11">
    <source>
        <dbReference type="Google" id="ProtNLM"/>
    </source>
</evidence>
<dbReference type="Pfam" id="PF05557">
    <property type="entry name" value="MAD"/>
    <property type="match status" value="1"/>
</dbReference>
<dbReference type="GO" id="GO:0051315">
    <property type="term" value="P:attachment of mitotic spindle microtubules to kinetochore"/>
    <property type="evidence" value="ECO:0007669"/>
    <property type="project" value="TreeGrafter"/>
</dbReference>